<name>A0ABQ4A6L8_9ACTN</name>
<dbReference type="RefSeq" id="WP_203843401.1">
    <property type="nucleotide sequence ID" value="NZ_BAAATV010000036.1"/>
</dbReference>
<organism evidence="1 2">
    <name type="scientific">Winogradskya humida</name>
    <dbReference type="NCBI Taxonomy" id="113566"/>
    <lineage>
        <taxon>Bacteria</taxon>
        <taxon>Bacillati</taxon>
        <taxon>Actinomycetota</taxon>
        <taxon>Actinomycetes</taxon>
        <taxon>Micromonosporales</taxon>
        <taxon>Micromonosporaceae</taxon>
        <taxon>Winogradskya</taxon>
    </lineage>
</organism>
<accession>A0ABQ4A6L8</accession>
<keyword evidence="2" id="KW-1185">Reference proteome</keyword>
<evidence type="ECO:0000313" key="2">
    <source>
        <dbReference type="Proteomes" id="UP000603200"/>
    </source>
</evidence>
<proteinExistence type="predicted"/>
<sequence>MGYDWHITRAFVSYESHWFPILGTEVDALVDAEPDLLIPAGTPKRPDYCYVSWTAEAADSDDYLIFQDGRLSRKNPRPAFLRRMAAIAAHLDAWLIGDNSEVYAEPNAWQRGPKAFATRHFITRGPWRTGESNPPPIHADEWAALVNTQPDFEWTTQIEAVLPSGVRTIPCPPVATWTAHPTTVPFFMDDDAIQVRNADPPTIARMKALAIPLKAHVLDDDAQPA</sequence>
<protein>
    <submittedName>
        <fullName evidence="1">Uncharacterized protein</fullName>
    </submittedName>
</protein>
<dbReference type="EMBL" id="BOMN01000145">
    <property type="protein sequence ID" value="GIE26495.1"/>
    <property type="molecule type" value="Genomic_DNA"/>
</dbReference>
<reference evidence="1 2" key="1">
    <citation type="submission" date="2021-01" db="EMBL/GenBank/DDBJ databases">
        <title>Whole genome shotgun sequence of Actinoplanes humidus NBRC 14915.</title>
        <authorList>
            <person name="Komaki H."/>
            <person name="Tamura T."/>
        </authorList>
    </citation>
    <scope>NUCLEOTIDE SEQUENCE [LARGE SCALE GENOMIC DNA]</scope>
    <source>
        <strain evidence="1 2">NBRC 14915</strain>
    </source>
</reference>
<comment type="caution">
    <text evidence="1">The sequence shown here is derived from an EMBL/GenBank/DDBJ whole genome shotgun (WGS) entry which is preliminary data.</text>
</comment>
<evidence type="ECO:0000313" key="1">
    <source>
        <dbReference type="EMBL" id="GIE26495.1"/>
    </source>
</evidence>
<dbReference type="Proteomes" id="UP000603200">
    <property type="component" value="Unassembled WGS sequence"/>
</dbReference>
<gene>
    <name evidence="1" type="ORF">Ahu01nite_095970</name>
</gene>